<keyword evidence="1" id="KW-0812">Transmembrane</keyword>
<reference evidence="3 4" key="1">
    <citation type="submission" date="2016-10" db="EMBL/GenBank/DDBJ databases">
        <authorList>
            <person name="de Groot N.N."/>
        </authorList>
    </citation>
    <scope>NUCLEOTIDE SEQUENCE [LARGE SCALE GENOMIC DNA]</scope>
    <source>
        <strain evidence="3 4">CGMCC 1.10449</strain>
    </source>
</reference>
<dbReference type="EMBL" id="FNKD01000001">
    <property type="protein sequence ID" value="SDQ28941.1"/>
    <property type="molecule type" value="Genomic_DNA"/>
</dbReference>
<accession>A0A1H0ZP42</accession>
<dbReference type="Pfam" id="PF01882">
    <property type="entry name" value="DUF58"/>
    <property type="match status" value="1"/>
</dbReference>
<feature type="domain" description="DUF58" evidence="2">
    <location>
        <begin position="217"/>
        <end position="324"/>
    </location>
</feature>
<dbReference type="Proteomes" id="UP000199444">
    <property type="component" value="Unassembled WGS sequence"/>
</dbReference>
<dbReference type="PANTHER" id="PTHR34351:SF2">
    <property type="entry name" value="DUF58 DOMAIN-CONTAINING PROTEIN"/>
    <property type="match status" value="1"/>
</dbReference>
<dbReference type="InterPro" id="IPR002881">
    <property type="entry name" value="DUF58"/>
</dbReference>
<proteinExistence type="predicted"/>
<protein>
    <submittedName>
        <fullName evidence="3">Uncharacterized conserved protein, DUF58 family, contains vWF domain</fullName>
    </submittedName>
</protein>
<evidence type="ECO:0000313" key="3">
    <source>
        <dbReference type="EMBL" id="SDQ28941.1"/>
    </source>
</evidence>
<organism evidence="3 4">
    <name type="scientific">Virgibacillus salinus</name>
    <dbReference type="NCBI Taxonomy" id="553311"/>
    <lineage>
        <taxon>Bacteria</taxon>
        <taxon>Bacillati</taxon>
        <taxon>Bacillota</taxon>
        <taxon>Bacilli</taxon>
        <taxon>Bacillales</taxon>
        <taxon>Bacillaceae</taxon>
        <taxon>Virgibacillus</taxon>
    </lineage>
</organism>
<name>A0A1H0ZP42_9BACI</name>
<dbReference type="STRING" id="553311.SAMN05216231_1340"/>
<dbReference type="PANTHER" id="PTHR34351">
    <property type="entry name" value="SLR1927 PROTEIN-RELATED"/>
    <property type="match status" value="1"/>
</dbReference>
<gene>
    <name evidence="3" type="ORF">SAMN05216231_1340</name>
</gene>
<evidence type="ECO:0000259" key="2">
    <source>
        <dbReference type="Pfam" id="PF01882"/>
    </source>
</evidence>
<feature type="transmembrane region" description="Helical" evidence="1">
    <location>
        <begin position="12"/>
        <end position="31"/>
    </location>
</feature>
<evidence type="ECO:0000313" key="4">
    <source>
        <dbReference type="Proteomes" id="UP000199444"/>
    </source>
</evidence>
<evidence type="ECO:0000256" key="1">
    <source>
        <dbReference type="SAM" id="Phobius"/>
    </source>
</evidence>
<keyword evidence="1" id="KW-1133">Transmembrane helix</keyword>
<dbReference type="RefSeq" id="WP_092492140.1">
    <property type="nucleotide sequence ID" value="NZ_FNKD01000001.1"/>
</dbReference>
<keyword evidence="4" id="KW-1185">Reference proteome</keyword>
<feature type="transmembrane region" description="Helical" evidence="1">
    <location>
        <begin position="37"/>
        <end position="54"/>
    </location>
</feature>
<sequence length="395" mass="45850">MQWKIVKTTENEVYHQLTLAFLLLLTIVSLYLDRPLVFLLVGIIAIYYLGLHLYNRQIGKNLTLEIPEQFKKAFPSETLNLSIKIKNNSLLPYLNGYISFKMKDHVLNEDYLQTTWRGLNYYQIPVSLPGKSEVSLTIPFKTVKRGVGRLKEFNFTFSHLLSFEQLMLYPIGKNFNELIVFPELQEVSKLREIRNQNPGTSVTIHSPYEDVLQPLGTRDYVTSDPFQRIHWKASAKTQKLQTKIYERNRYIAWTIIINISERSSLGNLYTSPKLEKILSEAAYITRNIIKDGHEVEIYLNSDSLVHLPEDHDIRHLKKILELLTRVGNGSLIIPVKNILYRLHQSQTKSRLIIMIGENDESNNYYINKLISQGNHLFQVNDSHIIPVTKGNDMYG</sequence>
<dbReference type="AlphaFoldDB" id="A0A1H0ZP42"/>
<keyword evidence="1" id="KW-0472">Membrane</keyword>